<evidence type="ECO:0000259" key="6">
    <source>
        <dbReference type="Pfam" id="PF00534"/>
    </source>
</evidence>
<comment type="caution">
    <text evidence="9">The sequence shown here is derived from an EMBL/GenBank/DDBJ whole genome shotgun (WGS) entry which is preliminary data.</text>
</comment>
<dbReference type="Pfam" id="PF13579">
    <property type="entry name" value="Glyco_trans_4_4"/>
    <property type="match status" value="1"/>
</dbReference>
<evidence type="ECO:0000313" key="9">
    <source>
        <dbReference type="EMBL" id="KKZ13753.1"/>
    </source>
</evidence>
<dbReference type="Gene3D" id="3.90.1070.10">
    <property type="match status" value="1"/>
</dbReference>
<dbReference type="InterPro" id="IPR001296">
    <property type="entry name" value="Glyco_trans_1"/>
</dbReference>
<dbReference type="GO" id="GO:0046524">
    <property type="term" value="F:sucrose-phosphate synthase activity"/>
    <property type="evidence" value="ECO:0007669"/>
    <property type="project" value="UniProtKB-EC"/>
</dbReference>
<evidence type="ECO:0000256" key="5">
    <source>
        <dbReference type="ARBA" id="ARBA00047471"/>
    </source>
</evidence>
<dbReference type="InterPro" id="IPR012822">
    <property type="entry name" value="SucroseP_synth_GlycoTrfase_dom"/>
</dbReference>
<dbReference type="InterPro" id="IPR012821">
    <property type="entry name" value="Sucrose_P_synth_Pase-like_dom"/>
</dbReference>
<dbReference type="InterPro" id="IPR006380">
    <property type="entry name" value="SPP-like_dom"/>
</dbReference>
<dbReference type="PATRIC" id="fig|1608419.3.peg.2143"/>
<feature type="domain" description="Glycosyltransferase subfamily 4-like N-terminal" evidence="8">
    <location>
        <begin position="26"/>
        <end position="217"/>
    </location>
</feature>
<organism evidence="9 10">
    <name type="scientific">Candidatus Synechococcus spongiarum 15L</name>
    <dbReference type="NCBI Taxonomy" id="1608419"/>
    <lineage>
        <taxon>Bacteria</taxon>
        <taxon>Bacillati</taxon>
        <taxon>Cyanobacteriota</taxon>
        <taxon>Cyanophyceae</taxon>
        <taxon>Synechococcales</taxon>
        <taxon>Synechococcaceae</taxon>
        <taxon>Synechococcus</taxon>
    </lineage>
</organism>
<dbReference type="NCBIfam" id="TIGR02471">
    <property type="entry name" value="sucr_syn_bact_C"/>
    <property type="match status" value="1"/>
</dbReference>
<dbReference type="InterPro" id="IPR044161">
    <property type="entry name" value="SPS"/>
</dbReference>
<proteinExistence type="inferred from homology"/>
<gene>
    <name evidence="9" type="ORF">TQ37_03475</name>
</gene>
<evidence type="ECO:0000256" key="2">
    <source>
        <dbReference type="ARBA" id="ARBA00012536"/>
    </source>
</evidence>
<dbReference type="EC" id="2.4.1.14" evidence="2"/>
<dbReference type="Gene3D" id="3.40.50.2000">
    <property type="entry name" value="Glycogen Phosphorylase B"/>
    <property type="match status" value="2"/>
</dbReference>
<name>A0A0G8AXI9_9SYNE</name>
<comment type="catalytic activity">
    <reaction evidence="5">
        <text>beta-D-fructose 6-phosphate + UDP-alpha-D-glucose = sucrose 6(F)-phosphate + UDP + H(+)</text>
        <dbReference type="Rhea" id="RHEA:22172"/>
        <dbReference type="ChEBI" id="CHEBI:15378"/>
        <dbReference type="ChEBI" id="CHEBI:57634"/>
        <dbReference type="ChEBI" id="CHEBI:57723"/>
        <dbReference type="ChEBI" id="CHEBI:58223"/>
        <dbReference type="ChEBI" id="CHEBI:58885"/>
        <dbReference type="EC" id="2.4.1.14"/>
    </reaction>
</comment>
<dbReference type="InterPro" id="IPR023214">
    <property type="entry name" value="HAD_sf"/>
</dbReference>
<evidence type="ECO:0000259" key="8">
    <source>
        <dbReference type="Pfam" id="PF13579"/>
    </source>
</evidence>
<evidence type="ECO:0000256" key="4">
    <source>
        <dbReference type="ARBA" id="ARBA00022679"/>
    </source>
</evidence>
<feature type="domain" description="Sucrose phosphatase-like" evidence="7">
    <location>
        <begin position="468"/>
        <end position="705"/>
    </location>
</feature>
<dbReference type="InterPro" id="IPR036412">
    <property type="entry name" value="HAD-like_sf"/>
</dbReference>
<dbReference type="NCBIfam" id="TIGR02472">
    <property type="entry name" value="sucr_P_syn_N"/>
    <property type="match status" value="1"/>
</dbReference>
<dbReference type="SUPFAM" id="SSF53756">
    <property type="entry name" value="UDP-Glycosyltransferase/glycogen phosphorylase"/>
    <property type="match status" value="1"/>
</dbReference>
<dbReference type="Proteomes" id="UP000035037">
    <property type="component" value="Unassembled WGS sequence"/>
</dbReference>
<reference evidence="9 10" key="2">
    <citation type="submission" date="2015-05" db="EMBL/GenBank/DDBJ databases">
        <title>Lifestyle Evolution in Cyanobacterial Symbionts of Sponges.</title>
        <authorList>
            <person name="Burgsdorf I."/>
            <person name="Slaby B.M."/>
            <person name="Handley K.M."/>
            <person name="Haber M."/>
            <person name="Blom J."/>
            <person name="Marshall C.W."/>
            <person name="Gilbert J.A."/>
            <person name="Hentschel U."/>
            <person name="Steindler L."/>
        </authorList>
    </citation>
    <scope>NUCLEOTIDE SEQUENCE [LARGE SCALE GENOMIC DNA]</scope>
    <source>
        <strain evidence="9">15L</strain>
    </source>
</reference>
<dbReference type="Gene3D" id="3.40.50.1000">
    <property type="entry name" value="HAD superfamily/HAD-like"/>
    <property type="match status" value="1"/>
</dbReference>
<comment type="similarity">
    <text evidence="1">Belongs to the glycosyltransferase 1 family.</text>
</comment>
<dbReference type="SUPFAM" id="SSF56784">
    <property type="entry name" value="HAD-like"/>
    <property type="match status" value="1"/>
</dbReference>
<dbReference type="Pfam" id="PF05116">
    <property type="entry name" value="S6PP"/>
    <property type="match status" value="1"/>
</dbReference>
<feature type="domain" description="Glycosyl transferase family 1" evidence="6">
    <location>
        <begin position="245"/>
        <end position="418"/>
    </location>
</feature>
<dbReference type="PANTHER" id="PTHR46039">
    <property type="entry name" value="SUCROSE-PHOSPHATE SYNTHASE 3-RELATED"/>
    <property type="match status" value="1"/>
</dbReference>
<evidence type="ECO:0000313" key="10">
    <source>
        <dbReference type="Proteomes" id="UP000035037"/>
    </source>
</evidence>
<dbReference type="Pfam" id="PF00534">
    <property type="entry name" value="Glycos_transf_1"/>
    <property type="match status" value="1"/>
</dbReference>
<protein>
    <recommendedName>
        <fullName evidence="2">sucrose-phosphate synthase</fullName>
        <ecNumber evidence="2">2.4.1.14</ecNumber>
    </recommendedName>
</protein>
<dbReference type="InterPro" id="IPR028098">
    <property type="entry name" value="Glyco_trans_4-like_N"/>
</dbReference>
<dbReference type="STRING" id="431041.FLM9_116"/>
<reference evidence="9 10" key="1">
    <citation type="submission" date="2015-02" db="EMBL/GenBank/DDBJ databases">
        <authorList>
            <person name="Slaby B."/>
            <person name="Hentschel U."/>
        </authorList>
    </citation>
    <scope>NUCLEOTIDE SEQUENCE [LARGE SCALE GENOMIC DNA]</scope>
    <source>
        <strain evidence="9">15L</strain>
    </source>
</reference>
<dbReference type="AlphaFoldDB" id="A0A0G8AXI9"/>
<evidence type="ECO:0000259" key="7">
    <source>
        <dbReference type="Pfam" id="PF05116"/>
    </source>
</evidence>
<accession>A0A0G8AXI9</accession>
<dbReference type="PANTHER" id="PTHR46039:SF5">
    <property type="entry name" value="SUCROSE-PHOSPHATE SYNTHASE 3-RELATED"/>
    <property type="match status" value="1"/>
</dbReference>
<evidence type="ECO:0000256" key="3">
    <source>
        <dbReference type="ARBA" id="ARBA00022676"/>
    </source>
</evidence>
<dbReference type="EMBL" id="JYFQ01000070">
    <property type="protein sequence ID" value="KKZ13753.1"/>
    <property type="molecule type" value="Genomic_DNA"/>
</dbReference>
<keyword evidence="4 9" id="KW-0808">Transferase</keyword>
<sequence>MYLLHLHLHGLFRAHNLELGRDGDTGGQTLYVLELVKALAAQENVERVEVVTRLIEDRRVSSTYSRREETVCPGCQVVRLPFGPRRYLRKELLWPHLDELADELIRHICRRGRRPDWIHAHYADAGYVGALVSRRLEIPLLFTGHSLGREKLRRLLSTGQTRAQIEKTYAMSLRIEAEELALAQSRLVVTSTRQEATDQYARYGRFHPELATVIAPGVNLERFRPARDNDPPFTELDALMGQFLRQPQRPPVLTLSRADRRKNIPALVAAFGSSERLRRQGNLILLMGSRQDIRKAEREQRDVFQQVLELVDYHNLYGQVAYPRQLDSDQVPQLYRWAAQRDGVFVNPALTEPFGLTLLEAAASGLPVVATDDGGPRDILSRCRNGLLADVTNIDQLRTSIERLLSQPERWQTFSRNGLEAVQHHYSWVAHARRYLSLASDLVKDYSLPRSALSLAQTPGVTARLGRRLFYCDLDGALAEAEQASLQDLNKRLHATRPQTSFGILTGVGPQQAKDQLEALELPPADVWICRNGTDISYGPDQSPDLLWRDHISEGWDRAALENAMAEFQDCLTIQPSSQQSEYKLSYWLNGENPSLVAAIRQAICEQGLRAQVVLVDHVFLDLLPFAAGRPDAIRHVTLQQGIPLENILVAASQHGDGEVLRGLPLGVVLANHDPSLDELRQQRSVFFARRPQAWGILEGMDHYRFFSR</sequence>
<evidence type="ECO:0000256" key="1">
    <source>
        <dbReference type="ARBA" id="ARBA00006530"/>
    </source>
</evidence>
<keyword evidence="3" id="KW-0328">Glycosyltransferase</keyword>